<dbReference type="Proteomes" id="UP001149813">
    <property type="component" value="Unassembled WGS sequence"/>
</dbReference>
<reference evidence="1" key="1">
    <citation type="submission" date="2022-07" db="EMBL/GenBank/DDBJ databases">
        <title>Phylogenomic reconstructions and comparative analyses of Kickxellomycotina fungi.</title>
        <authorList>
            <person name="Reynolds N.K."/>
            <person name="Stajich J.E."/>
            <person name="Barry K."/>
            <person name="Grigoriev I.V."/>
            <person name="Crous P."/>
            <person name="Smith M.E."/>
        </authorList>
    </citation>
    <scope>NUCLEOTIDE SEQUENCE</scope>
    <source>
        <strain evidence="1">NBRC 32514</strain>
    </source>
</reference>
<evidence type="ECO:0008006" key="3">
    <source>
        <dbReference type="Google" id="ProtNLM"/>
    </source>
</evidence>
<comment type="caution">
    <text evidence="1">The sequence shown here is derived from an EMBL/GenBank/DDBJ whole genome shotgun (WGS) entry which is preliminary data.</text>
</comment>
<keyword evidence="2" id="KW-1185">Reference proteome</keyword>
<evidence type="ECO:0000313" key="2">
    <source>
        <dbReference type="Proteomes" id="UP001149813"/>
    </source>
</evidence>
<name>A0A9W8CN84_9FUNG</name>
<dbReference type="EMBL" id="JANBOJ010000444">
    <property type="protein sequence ID" value="KAJ1719244.1"/>
    <property type="molecule type" value="Genomic_DNA"/>
</dbReference>
<protein>
    <recommendedName>
        <fullName evidence="3">F-box domain-containing protein</fullName>
    </recommendedName>
</protein>
<organism evidence="1 2">
    <name type="scientific">Coemansia erecta</name>
    <dbReference type="NCBI Taxonomy" id="147472"/>
    <lineage>
        <taxon>Eukaryota</taxon>
        <taxon>Fungi</taxon>
        <taxon>Fungi incertae sedis</taxon>
        <taxon>Zoopagomycota</taxon>
        <taxon>Kickxellomycotina</taxon>
        <taxon>Kickxellomycetes</taxon>
        <taxon>Kickxellales</taxon>
        <taxon>Kickxellaceae</taxon>
        <taxon>Coemansia</taxon>
    </lineage>
</organism>
<gene>
    <name evidence="1" type="ORF">LPJ53_005957</name>
</gene>
<proteinExistence type="predicted"/>
<evidence type="ECO:0000313" key="1">
    <source>
        <dbReference type="EMBL" id="KAJ1719244.1"/>
    </source>
</evidence>
<accession>A0A9W8CN84</accession>
<sequence>MDSRQSLFQKLPADIISKIIGLIPDERRNRCFLEADKVALVQVCHAWRNVAASKFLNRLEIDIQDSWNVTYEYLGYSKHKYPFKIVSHSYVGILIIRCDLVSLESDSALDWIEMINKREFQFPEAQILHFTLVDRPGYLTFPFEYVALTFREFIEKVKRHTPNVKLLTSKPEFIKPENRH</sequence>
<dbReference type="OrthoDB" id="5658306at2759"/>
<dbReference type="AlphaFoldDB" id="A0A9W8CN84"/>